<feature type="region of interest" description="Disordered" evidence="1">
    <location>
        <begin position="57"/>
        <end position="90"/>
    </location>
</feature>
<keyword evidence="4" id="KW-1185">Reference proteome</keyword>
<evidence type="ECO:0000256" key="2">
    <source>
        <dbReference type="SAM" id="SignalP"/>
    </source>
</evidence>
<accession>A0A0D9VNI2</accession>
<dbReference type="Gramene" id="LPERR03G00850.1">
    <property type="protein sequence ID" value="LPERR03G00850.1"/>
    <property type="gene ID" value="LPERR03G00850"/>
</dbReference>
<dbReference type="AlphaFoldDB" id="A0A0D9VNI2"/>
<dbReference type="EnsemblPlants" id="LPERR03G00850.1">
    <property type="protein sequence ID" value="LPERR03G00850.1"/>
    <property type="gene ID" value="LPERR03G00850"/>
</dbReference>
<evidence type="ECO:0000256" key="1">
    <source>
        <dbReference type="SAM" id="MobiDB-lite"/>
    </source>
</evidence>
<sequence length="90" mass="9785">MRSWSVRFMLLLILLGAEVTGICHGRTIPSLKVIMVHDEGDSPSPASKAYVLTAEKAPPGDAGRRMMQDDEGGVYESKRVVPEGPNPLHN</sequence>
<reference evidence="4" key="2">
    <citation type="submission" date="2013-12" db="EMBL/GenBank/DDBJ databases">
        <authorList>
            <person name="Yu Y."/>
            <person name="Lee S."/>
            <person name="de Baynast K."/>
            <person name="Wissotski M."/>
            <person name="Liu L."/>
            <person name="Talag J."/>
            <person name="Goicoechea J."/>
            <person name="Angelova A."/>
            <person name="Jetty R."/>
            <person name="Kudrna D."/>
            <person name="Golser W."/>
            <person name="Rivera L."/>
            <person name="Zhang J."/>
            <person name="Wing R."/>
        </authorList>
    </citation>
    <scope>NUCLEOTIDE SEQUENCE</scope>
</reference>
<feature type="chain" id="PRO_5002347881" evidence="2">
    <location>
        <begin position="26"/>
        <end position="90"/>
    </location>
</feature>
<reference evidence="3 4" key="1">
    <citation type="submission" date="2012-08" db="EMBL/GenBank/DDBJ databases">
        <title>Oryza genome evolution.</title>
        <authorList>
            <person name="Wing R.A."/>
        </authorList>
    </citation>
    <scope>NUCLEOTIDE SEQUENCE</scope>
</reference>
<dbReference type="HOGENOM" id="CLU_184794_0_0_1"/>
<evidence type="ECO:0000313" key="3">
    <source>
        <dbReference type="EnsemblPlants" id="LPERR03G00850.1"/>
    </source>
</evidence>
<dbReference type="Proteomes" id="UP000032180">
    <property type="component" value="Chromosome 3"/>
</dbReference>
<proteinExistence type="predicted"/>
<feature type="signal peptide" evidence="2">
    <location>
        <begin position="1"/>
        <end position="25"/>
    </location>
</feature>
<evidence type="ECO:0000313" key="4">
    <source>
        <dbReference type="Proteomes" id="UP000032180"/>
    </source>
</evidence>
<organism evidence="3 4">
    <name type="scientific">Leersia perrieri</name>
    <dbReference type="NCBI Taxonomy" id="77586"/>
    <lineage>
        <taxon>Eukaryota</taxon>
        <taxon>Viridiplantae</taxon>
        <taxon>Streptophyta</taxon>
        <taxon>Embryophyta</taxon>
        <taxon>Tracheophyta</taxon>
        <taxon>Spermatophyta</taxon>
        <taxon>Magnoliopsida</taxon>
        <taxon>Liliopsida</taxon>
        <taxon>Poales</taxon>
        <taxon>Poaceae</taxon>
        <taxon>BOP clade</taxon>
        <taxon>Oryzoideae</taxon>
        <taxon>Oryzeae</taxon>
        <taxon>Oryzinae</taxon>
        <taxon>Leersia</taxon>
    </lineage>
</organism>
<keyword evidence="2" id="KW-0732">Signal</keyword>
<name>A0A0D9VNI2_9ORYZ</name>
<reference evidence="3" key="3">
    <citation type="submission" date="2015-04" db="UniProtKB">
        <authorList>
            <consortium name="EnsemblPlants"/>
        </authorList>
    </citation>
    <scope>IDENTIFICATION</scope>
</reference>
<protein>
    <submittedName>
        <fullName evidence="3">Uncharacterized protein</fullName>
    </submittedName>
</protein>
<dbReference type="eggNOG" id="ENOG502R64H">
    <property type="taxonomic scope" value="Eukaryota"/>
</dbReference>